<evidence type="ECO:0000313" key="5">
    <source>
        <dbReference type="EMBL" id="AVX04781.1"/>
    </source>
</evidence>
<sequence>MRFVQLLLLTALIALGGCANLGKPTLDTQPPNVPYRLDTGDVIRVSVYNDTQLTNTYGIDDSGYSSMPLVGRIYLRGKTTNQASALITARLAESYLRDPNVAVEVATYRPFFIEGEVASSGQFAYVYGMNVRDAIAVAGGFTDVAQRSSVTLYRKQNGQVLEQKVPLDFVLMPSDTIVVHERWL</sequence>
<evidence type="ECO:0000259" key="3">
    <source>
        <dbReference type="Pfam" id="PF02563"/>
    </source>
</evidence>
<feature type="domain" description="Soluble ligand binding" evidence="4">
    <location>
        <begin position="111"/>
        <end position="159"/>
    </location>
</feature>
<dbReference type="InterPro" id="IPR019554">
    <property type="entry name" value="Soluble_ligand-bd"/>
</dbReference>
<protein>
    <submittedName>
        <fullName evidence="5">Uncharacterized protein</fullName>
    </submittedName>
</protein>
<name>A0A2R4MFF7_9HYPH</name>
<dbReference type="Proteomes" id="UP000258927">
    <property type="component" value="Chromosome"/>
</dbReference>
<proteinExistence type="predicted"/>
<accession>A0A2R4MFF7</accession>
<dbReference type="Gene3D" id="3.30.1950.10">
    <property type="entry name" value="wza like domain"/>
    <property type="match status" value="1"/>
</dbReference>
<dbReference type="KEGG" id="mmyr:MXMO3_02267"/>
<keyword evidence="1 2" id="KW-0732">Signal</keyword>
<dbReference type="InterPro" id="IPR003715">
    <property type="entry name" value="Poly_export_N"/>
</dbReference>
<organism evidence="5 6">
    <name type="scientific">Maritalea myrionectae</name>
    <dbReference type="NCBI Taxonomy" id="454601"/>
    <lineage>
        <taxon>Bacteria</taxon>
        <taxon>Pseudomonadati</taxon>
        <taxon>Pseudomonadota</taxon>
        <taxon>Alphaproteobacteria</taxon>
        <taxon>Hyphomicrobiales</taxon>
        <taxon>Devosiaceae</taxon>
        <taxon>Maritalea</taxon>
    </lineage>
</organism>
<keyword evidence="6" id="KW-1185">Reference proteome</keyword>
<evidence type="ECO:0000256" key="1">
    <source>
        <dbReference type="ARBA" id="ARBA00022729"/>
    </source>
</evidence>
<dbReference type="EMBL" id="CP021330">
    <property type="protein sequence ID" value="AVX04781.1"/>
    <property type="molecule type" value="Genomic_DNA"/>
</dbReference>
<evidence type="ECO:0000313" key="6">
    <source>
        <dbReference type="Proteomes" id="UP000258927"/>
    </source>
</evidence>
<feature type="signal peptide" evidence="2">
    <location>
        <begin position="1"/>
        <end position="19"/>
    </location>
</feature>
<dbReference type="Pfam" id="PF10531">
    <property type="entry name" value="SLBB"/>
    <property type="match status" value="1"/>
</dbReference>
<dbReference type="AlphaFoldDB" id="A0A2R4MFF7"/>
<reference evidence="5 6" key="1">
    <citation type="submission" date="2017-05" db="EMBL/GenBank/DDBJ databases">
        <title>Genome Analysis of Maritalea myrionectae HL2708#5.</title>
        <authorList>
            <consortium name="Cotde Inc.-PKNU"/>
            <person name="Jang D."/>
            <person name="Oh H.-M."/>
        </authorList>
    </citation>
    <scope>NUCLEOTIDE SEQUENCE [LARGE SCALE GENOMIC DNA]</scope>
    <source>
        <strain evidence="5 6">HL2708#5</strain>
    </source>
</reference>
<dbReference type="Pfam" id="PF02563">
    <property type="entry name" value="Poly_export"/>
    <property type="match status" value="1"/>
</dbReference>
<dbReference type="PROSITE" id="PS51257">
    <property type="entry name" value="PROKAR_LIPOPROTEIN"/>
    <property type="match status" value="1"/>
</dbReference>
<dbReference type="STRING" id="1122213.GCA_000423365_02585"/>
<dbReference type="PANTHER" id="PTHR33619:SF3">
    <property type="entry name" value="POLYSACCHARIDE EXPORT PROTEIN GFCE-RELATED"/>
    <property type="match status" value="1"/>
</dbReference>
<dbReference type="GO" id="GO:0015159">
    <property type="term" value="F:polysaccharide transmembrane transporter activity"/>
    <property type="evidence" value="ECO:0007669"/>
    <property type="project" value="InterPro"/>
</dbReference>
<dbReference type="Gene3D" id="3.10.560.10">
    <property type="entry name" value="Outer membrane lipoprotein wza domain like"/>
    <property type="match status" value="1"/>
</dbReference>
<feature type="domain" description="Polysaccharide export protein N-terminal" evidence="3">
    <location>
        <begin position="30"/>
        <end position="105"/>
    </location>
</feature>
<evidence type="ECO:0000256" key="2">
    <source>
        <dbReference type="SAM" id="SignalP"/>
    </source>
</evidence>
<evidence type="ECO:0000259" key="4">
    <source>
        <dbReference type="Pfam" id="PF10531"/>
    </source>
</evidence>
<gene>
    <name evidence="5" type="ORF">MXMO3_02267</name>
</gene>
<dbReference type="InterPro" id="IPR049712">
    <property type="entry name" value="Poly_export"/>
</dbReference>
<dbReference type="RefSeq" id="WP_027835457.1">
    <property type="nucleotide sequence ID" value="NZ_CP021330.1"/>
</dbReference>
<dbReference type="PANTHER" id="PTHR33619">
    <property type="entry name" value="POLYSACCHARIDE EXPORT PROTEIN GFCE-RELATED"/>
    <property type="match status" value="1"/>
</dbReference>
<feature type="chain" id="PRO_5015330219" evidence="2">
    <location>
        <begin position="20"/>
        <end position="184"/>
    </location>
</feature>